<dbReference type="Proteomes" id="UP000244223">
    <property type="component" value="Unassembled WGS sequence"/>
</dbReference>
<comment type="caution">
    <text evidence="3">The sequence shown here is derived from an EMBL/GenBank/DDBJ whole genome shotgun (WGS) entry which is preliminary data.</text>
</comment>
<evidence type="ECO:0000256" key="1">
    <source>
        <dbReference type="SAM" id="MobiDB-lite"/>
    </source>
</evidence>
<feature type="compositionally biased region" description="Basic and acidic residues" evidence="1">
    <location>
        <begin position="80"/>
        <end position="89"/>
    </location>
</feature>
<feature type="region of interest" description="Disordered" evidence="1">
    <location>
        <begin position="80"/>
        <end position="119"/>
    </location>
</feature>
<dbReference type="EMBL" id="QAON01000011">
    <property type="protein sequence ID" value="PTQ88553.1"/>
    <property type="molecule type" value="Genomic_DNA"/>
</dbReference>
<reference evidence="3 4" key="1">
    <citation type="submission" date="2018-04" db="EMBL/GenBank/DDBJ databases">
        <title>Genomic Encyclopedia of Archaeal and Bacterial Type Strains, Phase II (KMG-II): from individual species to whole genera.</title>
        <authorList>
            <person name="Goeker M."/>
        </authorList>
    </citation>
    <scope>NUCLEOTIDE SEQUENCE [LARGE SCALE GENOMIC DNA]</scope>
    <source>
        <strain evidence="3 4">DSM 5822</strain>
    </source>
</reference>
<proteinExistence type="predicted"/>
<dbReference type="OrthoDB" id="10019536at2"/>
<evidence type="ECO:0000256" key="2">
    <source>
        <dbReference type="SAM" id="SignalP"/>
    </source>
</evidence>
<evidence type="ECO:0008006" key="5">
    <source>
        <dbReference type="Google" id="ProtNLM"/>
    </source>
</evidence>
<keyword evidence="2" id="KW-0732">Signal</keyword>
<evidence type="ECO:0000313" key="3">
    <source>
        <dbReference type="EMBL" id="PTQ88553.1"/>
    </source>
</evidence>
<accession>A0A2T5IX71</accession>
<evidence type="ECO:0000313" key="4">
    <source>
        <dbReference type="Proteomes" id="UP000244223"/>
    </source>
</evidence>
<feature type="signal peptide" evidence="2">
    <location>
        <begin position="1"/>
        <end position="21"/>
    </location>
</feature>
<gene>
    <name evidence="3" type="ORF">C8N29_11176</name>
</gene>
<dbReference type="AlphaFoldDB" id="A0A2T5IX71"/>
<dbReference type="RefSeq" id="WP_107866189.1">
    <property type="nucleotide sequence ID" value="NZ_QAON01000011.1"/>
</dbReference>
<name>A0A2T5IX71_9GAMM</name>
<protein>
    <recommendedName>
        <fullName evidence="5">Pentapeptide MXKDX repeat protein</fullName>
    </recommendedName>
</protein>
<feature type="chain" id="PRO_5015492805" description="Pentapeptide MXKDX repeat protein" evidence="2">
    <location>
        <begin position="22"/>
        <end position="119"/>
    </location>
</feature>
<organism evidence="3 4">
    <name type="scientific">Agitococcus lubricus</name>
    <dbReference type="NCBI Taxonomy" id="1077255"/>
    <lineage>
        <taxon>Bacteria</taxon>
        <taxon>Pseudomonadati</taxon>
        <taxon>Pseudomonadota</taxon>
        <taxon>Gammaproteobacteria</taxon>
        <taxon>Moraxellales</taxon>
        <taxon>Moraxellaceae</taxon>
        <taxon>Agitococcus</taxon>
    </lineage>
</organism>
<feature type="compositionally biased region" description="Basic residues" evidence="1">
    <location>
        <begin position="93"/>
        <end position="102"/>
    </location>
</feature>
<sequence>MKHYTLLLPLIATLAMSNAFAVDKPMSGPDMSPADVKHDMKDMKDMNGMKDMHEKCMEGAKTGEGMTANMEQMHKKCMDNMKGMSKEPSKNSTTRKHQKKSTAKPAAEHDHNHGAAPAQ</sequence>
<keyword evidence="4" id="KW-1185">Reference proteome</keyword>